<dbReference type="EMBL" id="BMAR01000040">
    <property type="protein sequence ID" value="GFR50669.1"/>
    <property type="molecule type" value="Genomic_DNA"/>
</dbReference>
<comment type="caution">
    <text evidence="7">The sequence shown here is derived from an EMBL/GenBank/DDBJ whole genome shotgun (WGS) entry which is preliminary data.</text>
</comment>
<dbReference type="Gene3D" id="3.40.395.10">
    <property type="entry name" value="Adenoviral Proteinase, Chain A"/>
    <property type="match status" value="1"/>
</dbReference>
<sequence>VPWSRLIALQHNYLHQAVIGSSNKRLRSAVGKAAPSATLPNPSTAAASKSPRPHPAPTSYAVKQPTPVRLKPAPEPAITISDSEDTSTLTTNACRERQHGALGCSTADSLPAPAATSHPLQVDSRIRGSPCNSDDSCQLVQDVPATVGSGTCTPSALLAAAAGTPRLSALRAQRPQPKPTDVVARIPIGPATHLLPLTAGDLGRLLSGGGWLNDEVVNSYMLLLKKRHDEMPAAAPSGSTPQAGSAAVASPAAVGAEPAAAASSGQQSSRPTAPSRSGPEDRAAAAGSSGSVTSPHGVKTATQAVTSPAGTARTAKTLAAAPTTSVTSPGARRRHASALKTTCPVGDLQATTAEGGGGTTAAAAGACKAAAAGGASAAPTADAPCAGGGTAPGAAAAATGDSDNSVASVLTSLRAVRQQQHGVVTAKRPCSRSPVVHHGIAAQLPACRTAPIMWAFNSFFFSKLTAGGVRGRFEYSEVQRWTRTCRTRTAECVLLRDLLLFPINHHNTHWCLAAVWPRRRLLQYYDSLGGSAATSDWVLGCLLRWFLRDAEDKGLQQVLGLAPAETGAAAAAAEGQGKKAAGRAGQKRVEVEAGGAAGWRKERVTGGLPRQLDGCSCGVFACAFAELLARGVEPRDFAFSQADIPAMRRGMAEQILRGDL</sequence>
<dbReference type="SUPFAM" id="SSF54001">
    <property type="entry name" value="Cysteine proteinases"/>
    <property type="match status" value="1"/>
</dbReference>
<dbReference type="GO" id="GO:0016926">
    <property type="term" value="P:protein desumoylation"/>
    <property type="evidence" value="ECO:0007669"/>
    <property type="project" value="TreeGrafter"/>
</dbReference>
<dbReference type="PANTHER" id="PTHR12606">
    <property type="entry name" value="SENTRIN/SUMO-SPECIFIC PROTEASE"/>
    <property type="match status" value="1"/>
</dbReference>
<keyword evidence="8" id="KW-1185">Reference proteome</keyword>
<name>A0AAD3DZ32_9CHLO</name>
<dbReference type="GO" id="GO:0006508">
    <property type="term" value="P:proteolysis"/>
    <property type="evidence" value="ECO:0007669"/>
    <property type="project" value="UniProtKB-KW"/>
</dbReference>
<accession>A0AAD3DZ32</accession>
<keyword evidence="2" id="KW-0645">Protease</keyword>
<evidence type="ECO:0000256" key="5">
    <source>
        <dbReference type="SAM" id="MobiDB-lite"/>
    </source>
</evidence>
<dbReference type="InterPro" id="IPR003653">
    <property type="entry name" value="Peptidase_C48_C"/>
</dbReference>
<evidence type="ECO:0000256" key="2">
    <source>
        <dbReference type="ARBA" id="ARBA00022670"/>
    </source>
</evidence>
<dbReference type="Pfam" id="PF02902">
    <property type="entry name" value="Peptidase_C48"/>
    <property type="match status" value="2"/>
</dbReference>
<protein>
    <recommendedName>
        <fullName evidence="6">Ubiquitin-like protease family profile domain-containing protein</fullName>
    </recommendedName>
</protein>
<reference evidence="7 8" key="1">
    <citation type="journal article" date="2021" name="Sci. Rep.">
        <title>Genome sequencing of the multicellular alga Astrephomene provides insights into convergent evolution of germ-soma differentiation.</title>
        <authorList>
            <person name="Yamashita S."/>
            <person name="Yamamoto K."/>
            <person name="Matsuzaki R."/>
            <person name="Suzuki S."/>
            <person name="Yamaguchi H."/>
            <person name="Hirooka S."/>
            <person name="Minakuchi Y."/>
            <person name="Miyagishima S."/>
            <person name="Kawachi M."/>
            <person name="Toyoda A."/>
            <person name="Nozaki H."/>
        </authorList>
    </citation>
    <scope>NUCLEOTIDE SEQUENCE [LARGE SCALE GENOMIC DNA]</scope>
    <source>
        <strain evidence="7 8">NIES-4017</strain>
    </source>
</reference>
<dbReference type="GO" id="GO:0005634">
    <property type="term" value="C:nucleus"/>
    <property type="evidence" value="ECO:0007669"/>
    <property type="project" value="TreeGrafter"/>
</dbReference>
<dbReference type="PANTHER" id="PTHR12606:SF1">
    <property type="entry name" value="UBIQUITIN-LIKE-SPECIFIC PROTEASE 1A"/>
    <property type="match status" value="1"/>
</dbReference>
<evidence type="ECO:0000259" key="6">
    <source>
        <dbReference type="PROSITE" id="PS50600"/>
    </source>
</evidence>
<organism evidence="7 8">
    <name type="scientific">Astrephomene gubernaculifera</name>
    <dbReference type="NCBI Taxonomy" id="47775"/>
    <lineage>
        <taxon>Eukaryota</taxon>
        <taxon>Viridiplantae</taxon>
        <taxon>Chlorophyta</taxon>
        <taxon>core chlorophytes</taxon>
        <taxon>Chlorophyceae</taxon>
        <taxon>CS clade</taxon>
        <taxon>Chlamydomonadales</taxon>
        <taxon>Astrephomenaceae</taxon>
        <taxon>Astrephomene</taxon>
    </lineage>
</organism>
<dbReference type="GO" id="GO:0016929">
    <property type="term" value="F:deSUMOylase activity"/>
    <property type="evidence" value="ECO:0007669"/>
    <property type="project" value="TreeGrafter"/>
</dbReference>
<keyword evidence="4" id="KW-0788">Thiol protease</keyword>
<evidence type="ECO:0000313" key="7">
    <source>
        <dbReference type="EMBL" id="GFR50669.1"/>
    </source>
</evidence>
<dbReference type="Proteomes" id="UP001054857">
    <property type="component" value="Unassembled WGS sequence"/>
</dbReference>
<evidence type="ECO:0000313" key="8">
    <source>
        <dbReference type="Proteomes" id="UP001054857"/>
    </source>
</evidence>
<dbReference type="PROSITE" id="PS50600">
    <property type="entry name" value="ULP_PROTEASE"/>
    <property type="match status" value="1"/>
</dbReference>
<feature type="compositionally biased region" description="Polar residues" evidence="5">
    <location>
        <begin position="38"/>
        <end position="47"/>
    </location>
</feature>
<dbReference type="InterPro" id="IPR038765">
    <property type="entry name" value="Papain-like_cys_pep_sf"/>
</dbReference>
<keyword evidence="3" id="KW-0378">Hydrolase</keyword>
<proteinExistence type="inferred from homology"/>
<feature type="region of interest" description="Disordered" evidence="5">
    <location>
        <begin position="30"/>
        <end position="88"/>
    </location>
</feature>
<feature type="domain" description="Ubiquitin-like protease family profile" evidence="6">
    <location>
        <begin position="406"/>
        <end position="628"/>
    </location>
</feature>
<feature type="compositionally biased region" description="Low complexity" evidence="5">
    <location>
        <begin position="241"/>
        <end position="269"/>
    </location>
</feature>
<feature type="region of interest" description="Disordered" evidence="5">
    <location>
        <begin position="232"/>
        <end position="340"/>
    </location>
</feature>
<feature type="compositionally biased region" description="Polar residues" evidence="5">
    <location>
        <begin position="300"/>
        <end position="309"/>
    </location>
</feature>
<gene>
    <name evidence="7" type="ORF">Agub_g12920</name>
</gene>
<evidence type="ECO:0000256" key="4">
    <source>
        <dbReference type="ARBA" id="ARBA00022807"/>
    </source>
</evidence>
<evidence type="ECO:0000256" key="3">
    <source>
        <dbReference type="ARBA" id="ARBA00022801"/>
    </source>
</evidence>
<evidence type="ECO:0000256" key="1">
    <source>
        <dbReference type="ARBA" id="ARBA00005234"/>
    </source>
</evidence>
<dbReference type="AlphaFoldDB" id="A0AAD3DZ32"/>
<comment type="similarity">
    <text evidence="1">Belongs to the peptidase C48 family.</text>
</comment>
<feature type="non-terminal residue" evidence="7">
    <location>
        <position position="660"/>
    </location>
</feature>